<evidence type="ECO:0000313" key="11">
    <source>
        <dbReference type="Proteomes" id="UP000286045"/>
    </source>
</evidence>
<evidence type="ECO:0000256" key="7">
    <source>
        <dbReference type="SAM" id="Phobius"/>
    </source>
</evidence>
<feature type="region of interest" description="Disordered" evidence="6">
    <location>
        <begin position="356"/>
        <end position="428"/>
    </location>
</feature>
<dbReference type="PANTHER" id="PTHR44653">
    <property type="entry name" value="DNAJ HOMOLOG SUBFAMILY C MEMBER 1"/>
    <property type="match status" value="1"/>
</dbReference>
<dbReference type="Gene3D" id="1.10.287.110">
    <property type="entry name" value="DnaJ domain"/>
    <property type="match status" value="1"/>
</dbReference>
<dbReference type="GO" id="GO:0012505">
    <property type="term" value="C:endomembrane system"/>
    <property type="evidence" value="ECO:0007669"/>
    <property type="project" value="UniProtKB-SubCell"/>
</dbReference>
<keyword evidence="2 8" id="KW-0732">Signal</keyword>
<evidence type="ECO:0000256" key="2">
    <source>
        <dbReference type="ARBA" id="ARBA00022729"/>
    </source>
</evidence>
<feature type="compositionally biased region" description="Acidic residues" evidence="6">
    <location>
        <begin position="365"/>
        <end position="379"/>
    </location>
</feature>
<evidence type="ECO:0000256" key="3">
    <source>
        <dbReference type="ARBA" id="ARBA00022989"/>
    </source>
</evidence>
<dbReference type="PANTHER" id="PTHR44653:SF2">
    <property type="entry name" value="DNAJ HOMOLOG SUBFAMILY C MEMBER 1"/>
    <property type="match status" value="1"/>
</dbReference>
<dbReference type="InterPro" id="IPR052606">
    <property type="entry name" value="DnaJ_domain_protein"/>
</dbReference>
<dbReference type="SUPFAM" id="SSF46565">
    <property type="entry name" value="Chaperone J-domain"/>
    <property type="match status" value="2"/>
</dbReference>
<sequence>MKFSTLAIGLVALLTPLTAAWSKEDREIFRVRDELYTYEGPDVTFYDFLGVVPSATQDEINKAYKRKSRALHPDKVRQQIMADRTKQNKAKGVKVTKSPSQSEIKAAVKKASERQARLGIVTNVLRGSGRDRYDHFLKNGFPTWKGTEYYYSRYRPGLGTVLFGCLLVGGGGFHYLALYMSWKRQREFVERYIKFARHAAWGDNFSIPGLDAATAAAPPPPPPPQAADDDQPPIALNRKQRRMQEKETRRESSKEGKRPSRARGRSSQQASGSATPVPQAQGPGPSGAKKRVVAENGKILVVDSLGDVYLEQEDADGNVHEFLLDPNELPPPTVKDTALFKLPGWVYALTVGKVLGQPAPAPADSEPDSADDVDDDADSEAVAQRTPSTDSADDFEFLEKSVGDLPKPKASGSQAQSGKAKKRNKKRS</sequence>
<organism evidence="10 11">
    <name type="scientific">Xylaria grammica</name>
    <dbReference type="NCBI Taxonomy" id="363999"/>
    <lineage>
        <taxon>Eukaryota</taxon>
        <taxon>Fungi</taxon>
        <taxon>Dikarya</taxon>
        <taxon>Ascomycota</taxon>
        <taxon>Pezizomycotina</taxon>
        <taxon>Sordariomycetes</taxon>
        <taxon>Xylariomycetidae</taxon>
        <taxon>Xylariales</taxon>
        <taxon>Xylariaceae</taxon>
        <taxon>Xylaria</taxon>
    </lineage>
</organism>
<comment type="caution">
    <text evidence="10">The sequence shown here is derived from an EMBL/GenBank/DDBJ whole genome shotgun (WGS) entry which is preliminary data.</text>
</comment>
<feature type="chain" id="PRO_5019523234" description="J domain-containing protein" evidence="8">
    <location>
        <begin position="21"/>
        <end position="428"/>
    </location>
</feature>
<dbReference type="EMBL" id="RYZI01000066">
    <property type="protein sequence ID" value="RWA11904.1"/>
    <property type="molecule type" value="Genomic_DNA"/>
</dbReference>
<evidence type="ECO:0000256" key="8">
    <source>
        <dbReference type="SAM" id="SignalP"/>
    </source>
</evidence>
<protein>
    <recommendedName>
        <fullName evidence="9">J domain-containing protein</fullName>
    </recommendedName>
</protein>
<keyword evidence="3 7" id="KW-1133">Transmembrane helix</keyword>
<evidence type="ECO:0000256" key="1">
    <source>
        <dbReference type="ARBA" id="ARBA00022692"/>
    </source>
</evidence>
<dbReference type="Pfam" id="PF00226">
    <property type="entry name" value="DnaJ"/>
    <property type="match status" value="1"/>
</dbReference>
<proteinExistence type="predicted"/>
<dbReference type="CDD" id="cd06257">
    <property type="entry name" value="DnaJ"/>
    <property type="match status" value="1"/>
</dbReference>
<dbReference type="STRING" id="363999.A0A439DBW5"/>
<feature type="region of interest" description="Disordered" evidence="6">
    <location>
        <begin position="211"/>
        <end position="290"/>
    </location>
</feature>
<evidence type="ECO:0000259" key="9">
    <source>
        <dbReference type="PROSITE" id="PS50076"/>
    </source>
</evidence>
<evidence type="ECO:0000256" key="6">
    <source>
        <dbReference type="SAM" id="MobiDB-lite"/>
    </source>
</evidence>
<feature type="signal peptide" evidence="8">
    <location>
        <begin position="1"/>
        <end position="20"/>
    </location>
</feature>
<dbReference type="Proteomes" id="UP000286045">
    <property type="component" value="Unassembled WGS sequence"/>
</dbReference>
<dbReference type="InterPro" id="IPR001623">
    <property type="entry name" value="DnaJ_domain"/>
</dbReference>
<gene>
    <name evidence="10" type="ORF">EKO27_g3196</name>
</gene>
<comment type="subcellular location">
    <subcellularLocation>
        <location evidence="5">Endomembrane system</location>
        <topology evidence="5">Single-pass membrane protein</topology>
    </subcellularLocation>
</comment>
<dbReference type="InterPro" id="IPR036869">
    <property type="entry name" value="J_dom_sf"/>
</dbReference>
<feature type="compositionally biased region" description="Basic residues" evidence="6">
    <location>
        <begin position="419"/>
        <end position="428"/>
    </location>
</feature>
<name>A0A439DBW5_9PEZI</name>
<reference evidence="10 11" key="1">
    <citation type="submission" date="2018-12" db="EMBL/GenBank/DDBJ databases">
        <title>Draft genome sequence of Xylaria grammica IHI A82.</title>
        <authorList>
            <person name="Buettner E."/>
            <person name="Kellner H."/>
        </authorList>
    </citation>
    <scope>NUCLEOTIDE SEQUENCE [LARGE SCALE GENOMIC DNA]</scope>
    <source>
        <strain evidence="10 11">IHI A82</strain>
    </source>
</reference>
<feature type="domain" description="J" evidence="9">
    <location>
        <begin position="44"/>
        <end position="137"/>
    </location>
</feature>
<feature type="compositionally biased region" description="Basic and acidic residues" evidence="6">
    <location>
        <begin position="242"/>
        <end position="258"/>
    </location>
</feature>
<keyword evidence="1 7" id="KW-0812">Transmembrane</keyword>
<accession>A0A439DBW5</accession>
<keyword evidence="4 7" id="KW-0472">Membrane</keyword>
<dbReference type="PROSITE" id="PS50076">
    <property type="entry name" value="DNAJ_2"/>
    <property type="match status" value="1"/>
</dbReference>
<evidence type="ECO:0000256" key="5">
    <source>
        <dbReference type="ARBA" id="ARBA00037847"/>
    </source>
</evidence>
<keyword evidence="11" id="KW-1185">Reference proteome</keyword>
<evidence type="ECO:0000256" key="4">
    <source>
        <dbReference type="ARBA" id="ARBA00023136"/>
    </source>
</evidence>
<dbReference type="SMART" id="SM00271">
    <property type="entry name" value="DnaJ"/>
    <property type="match status" value="1"/>
</dbReference>
<dbReference type="PRINTS" id="PR00625">
    <property type="entry name" value="JDOMAIN"/>
</dbReference>
<feature type="transmembrane region" description="Helical" evidence="7">
    <location>
        <begin position="161"/>
        <end position="182"/>
    </location>
</feature>
<feature type="compositionally biased region" description="Low complexity" evidence="6">
    <location>
        <begin position="265"/>
        <end position="274"/>
    </location>
</feature>
<evidence type="ECO:0000313" key="10">
    <source>
        <dbReference type="EMBL" id="RWA11904.1"/>
    </source>
</evidence>
<dbReference type="AlphaFoldDB" id="A0A439DBW5"/>